<keyword evidence="5" id="KW-1185">Reference proteome</keyword>
<dbReference type="RefSeq" id="XP_013758823.1">
    <property type="nucleotide sequence ID" value="XM_013903369.1"/>
</dbReference>
<dbReference type="eggNOG" id="ENOG502SBWW">
    <property type="taxonomic scope" value="Eukaryota"/>
</dbReference>
<dbReference type="PROSITE" id="PS50125">
    <property type="entry name" value="GUANYLATE_CYCLASE_2"/>
    <property type="match status" value="1"/>
</dbReference>
<keyword evidence="2" id="KW-0472">Membrane</keyword>
<sequence length="1220" mass="132496">MPKGPQPSGVSLTGDTQRTRHRIRKVIKRKVRKPSHARGASAGRSRAAGKSRGKSKGKSKGPPPASSAGMSSLGGHIESKTGDAEQAKEAVTYLMSRRTPSITEFGRRLHSTIDPDAHRDSSPMSSMTQLGSLSEVPAYVSMPTGRMSPENEISSLPIISGSSTACDGVDESPPVSSMVASLGTPESPSVVLVMAAEQRDKANTSFIHMTSLFLRLKKLVYAILLHHKAAHIDTHGLVFVAVFEKTQAAVLSALELQARIKSYNEEQQSAEQLGFCVDIAFGLALGRLMVKSDETGRVLGKAKASAWQLAKLGLEQSGGILVATELVREWDTTKSPISVLKLTEPQENLAGESYCSVFGTKGKIRISERAPLSLSDYMREYKEAPEFFDLLLSRVEAAVSSPRELATIDAAIDAKYGAELVVIALGLRAPTFDSLSECITSMLQRRMLFTCIHELVTRRGGVVIDNTTFTFAQLEPALAAAVDLHEFFTFDAFRSAAHNVSSLFSPARMHYTGLGVACGKVVHVKSSTKATVFFQGDPVRACRILCHENEASISYPVQAPSTPHPGVIAVTHPVVAGVSKLAATAPNSIASAYEFSDAPQESELGEAAYIMYMDHFKHVSLDRERVRWYDGQSLGVLVTDLSGFTRMTKKHGIIHFISLIHRVRQLLTPLFDDLDALFVETEADNFIVLFDDPVKALIAGVHVPLILEAYNNDPSFVVDDDFQLKLGGVGLGYGGGVAFDTVSEKFFGSPFDRAWDLGEDISSSGGVLLDAEMYAAVKDSVLGESLAFAREPPHPEYGYDGGVHYSVSAPLALLNLSKYLPKEAKVTSLADAAIEASWSASDAESSRSGPSPAKAVAGALLAPTPAPRHGPSLRNAVAALPTSFSAMVESRVNVNTSAAFMDELIERKYMTHKTAVMVGWDYASLSGSYGVTQAIRICQTTLRALKHMVDKAGGRCVNSIVWLFDSNLEALEAVWRIRASIQAVNAEREPADHIPLTGFGVHCGTILRVDETGEFWGDPLNVASKLGEDVASNSDVYITAEVYADAATAGMDTDFAFDAKQVVISKTRLAYYHMRPRDHRLPTALPSFSPEINVCPPSSGMSENSLTLPSPADRHSAATTIQRVYRGYAVRETMVRRERAARSIQRFMRACTRAKDNVAARHAVEAEAGGESGSEDWEWIWDWDWVWKRIRDWVVVVVVLFLLVVVLLAVFCILRRALAK</sequence>
<dbReference type="GeneID" id="25564026"/>
<feature type="compositionally biased region" description="Basic residues" evidence="1">
    <location>
        <begin position="47"/>
        <end position="59"/>
    </location>
</feature>
<dbReference type="Gene3D" id="1.20.5.190">
    <property type="match status" value="1"/>
</dbReference>
<evidence type="ECO:0000259" key="3">
    <source>
        <dbReference type="PROSITE" id="PS50125"/>
    </source>
</evidence>
<feature type="compositionally biased region" description="Basic residues" evidence="1">
    <location>
        <begin position="19"/>
        <end position="36"/>
    </location>
</feature>
<dbReference type="EMBL" id="GL349450">
    <property type="protein sequence ID" value="KNC48254.1"/>
    <property type="molecule type" value="Genomic_DNA"/>
</dbReference>
<evidence type="ECO:0000256" key="2">
    <source>
        <dbReference type="SAM" id="Phobius"/>
    </source>
</evidence>
<evidence type="ECO:0000256" key="1">
    <source>
        <dbReference type="SAM" id="MobiDB-lite"/>
    </source>
</evidence>
<proteinExistence type="predicted"/>
<evidence type="ECO:0000313" key="4">
    <source>
        <dbReference type="EMBL" id="KNC48254.1"/>
    </source>
</evidence>
<organism evidence="4 5">
    <name type="scientific">Thecamonas trahens ATCC 50062</name>
    <dbReference type="NCBI Taxonomy" id="461836"/>
    <lineage>
        <taxon>Eukaryota</taxon>
        <taxon>Apusozoa</taxon>
        <taxon>Apusomonadida</taxon>
        <taxon>Apusomonadidae</taxon>
        <taxon>Thecamonas</taxon>
    </lineage>
</organism>
<dbReference type="GO" id="GO:0009190">
    <property type="term" value="P:cyclic nucleotide biosynthetic process"/>
    <property type="evidence" value="ECO:0007669"/>
    <property type="project" value="InterPro"/>
</dbReference>
<dbReference type="PROSITE" id="PS50096">
    <property type="entry name" value="IQ"/>
    <property type="match status" value="1"/>
</dbReference>
<accession>A0A0L0D7C4</accession>
<dbReference type="SUPFAM" id="SSF55073">
    <property type="entry name" value="Nucleotide cyclase"/>
    <property type="match status" value="2"/>
</dbReference>
<name>A0A0L0D7C4_THETB</name>
<feature type="transmembrane region" description="Helical" evidence="2">
    <location>
        <begin position="1193"/>
        <end position="1214"/>
    </location>
</feature>
<dbReference type="Gene3D" id="3.30.70.1230">
    <property type="entry name" value="Nucleotide cyclase"/>
    <property type="match status" value="3"/>
</dbReference>
<reference evidence="4 5" key="1">
    <citation type="submission" date="2010-05" db="EMBL/GenBank/DDBJ databases">
        <title>The Genome Sequence of Thecamonas trahens ATCC 50062.</title>
        <authorList>
            <consortium name="The Broad Institute Genome Sequencing Platform"/>
            <person name="Russ C."/>
            <person name="Cuomo C."/>
            <person name="Shea T."/>
            <person name="Young S.K."/>
            <person name="Zeng Q."/>
            <person name="Koehrsen M."/>
            <person name="Haas B."/>
            <person name="Borodovsky M."/>
            <person name="Guigo R."/>
            <person name="Alvarado L."/>
            <person name="Berlin A."/>
            <person name="Bochicchio J."/>
            <person name="Borenstein D."/>
            <person name="Chapman S."/>
            <person name="Chen Z."/>
            <person name="Freedman E."/>
            <person name="Gellesch M."/>
            <person name="Goldberg J."/>
            <person name="Griggs A."/>
            <person name="Gujja S."/>
            <person name="Heilman E."/>
            <person name="Heiman D."/>
            <person name="Hepburn T."/>
            <person name="Howarth C."/>
            <person name="Jen D."/>
            <person name="Larson L."/>
            <person name="Mehta T."/>
            <person name="Park D."/>
            <person name="Pearson M."/>
            <person name="Roberts A."/>
            <person name="Saif S."/>
            <person name="Shenoy N."/>
            <person name="Sisk P."/>
            <person name="Stolte C."/>
            <person name="Sykes S."/>
            <person name="Thomson T."/>
            <person name="Walk T."/>
            <person name="White J."/>
            <person name="Yandava C."/>
            <person name="Burger G."/>
            <person name="Gray M.W."/>
            <person name="Holland P.W.H."/>
            <person name="King N."/>
            <person name="Lang F.B.F."/>
            <person name="Roger A.J."/>
            <person name="Ruiz-Trillo I."/>
            <person name="Lander E."/>
            <person name="Nusbaum C."/>
        </authorList>
    </citation>
    <scope>NUCLEOTIDE SEQUENCE [LARGE SCALE GENOMIC DNA]</scope>
    <source>
        <strain evidence="4 5">ATCC 50062</strain>
    </source>
</reference>
<keyword evidence="2" id="KW-0812">Transmembrane</keyword>
<dbReference type="AlphaFoldDB" id="A0A0L0D7C4"/>
<dbReference type="InterPro" id="IPR029787">
    <property type="entry name" value="Nucleotide_cyclase"/>
</dbReference>
<dbReference type="CDD" id="cd23767">
    <property type="entry name" value="IQCD"/>
    <property type="match status" value="1"/>
</dbReference>
<keyword evidence="2" id="KW-1133">Transmembrane helix</keyword>
<feature type="compositionally biased region" description="Low complexity" evidence="1">
    <location>
        <begin position="37"/>
        <end position="46"/>
    </location>
</feature>
<feature type="compositionally biased region" description="Basic and acidic residues" evidence="1">
    <location>
        <begin position="77"/>
        <end position="86"/>
    </location>
</feature>
<evidence type="ECO:0000313" key="5">
    <source>
        <dbReference type="Proteomes" id="UP000054408"/>
    </source>
</evidence>
<feature type="region of interest" description="Disordered" evidence="1">
    <location>
        <begin position="1"/>
        <end position="86"/>
    </location>
</feature>
<dbReference type="InterPro" id="IPR001054">
    <property type="entry name" value="A/G_cyclase"/>
</dbReference>
<dbReference type="GO" id="GO:0035556">
    <property type="term" value="P:intracellular signal transduction"/>
    <property type="evidence" value="ECO:0007669"/>
    <property type="project" value="InterPro"/>
</dbReference>
<feature type="domain" description="Guanylate cyclase" evidence="3">
    <location>
        <begin position="635"/>
        <end position="695"/>
    </location>
</feature>
<dbReference type="Proteomes" id="UP000054408">
    <property type="component" value="Unassembled WGS sequence"/>
</dbReference>
<protein>
    <recommendedName>
        <fullName evidence="3">Guanylate cyclase domain-containing protein</fullName>
    </recommendedName>
</protein>
<gene>
    <name evidence="4" type="ORF">AMSG_04486</name>
</gene>